<dbReference type="AlphaFoldDB" id="A0A6N6RMT1"/>
<evidence type="ECO:0000256" key="10">
    <source>
        <dbReference type="ARBA" id="ARBA00022801"/>
    </source>
</evidence>
<evidence type="ECO:0000313" key="21">
    <source>
        <dbReference type="EMBL" id="KAB2814875.1"/>
    </source>
</evidence>
<dbReference type="Gene3D" id="3.40.710.10">
    <property type="entry name" value="DD-peptidase/beta-lactamase superfamily"/>
    <property type="match status" value="1"/>
</dbReference>
<evidence type="ECO:0000259" key="19">
    <source>
        <dbReference type="Pfam" id="PF00905"/>
    </source>
</evidence>
<accession>A0A6N6RMT1</accession>
<keyword evidence="18" id="KW-1133">Transmembrane helix</keyword>
<dbReference type="GO" id="GO:0008658">
    <property type="term" value="F:penicillin binding"/>
    <property type="evidence" value="ECO:0007669"/>
    <property type="project" value="InterPro"/>
</dbReference>
<name>A0A6N6RMT1_9FLAO</name>
<feature type="domain" description="Glycosyl transferase family 51" evidence="20">
    <location>
        <begin position="68"/>
        <end position="245"/>
    </location>
</feature>
<keyword evidence="8" id="KW-0328">Glycosyltransferase</keyword>
<comment type="subcellular location">
    <subcellularLocation>
        <location evidence="1">Cell membrane</location>
    </subcellularLocation>
</comment>
<evidence type="ECO:0000256" key="17">
    <source>
        <dbReference type="ARBA" id="ARBA00049902"/>
    </source>
</evidence>
<dbReference type="SUPFAM" id="SSF53955">
    <property type="entry name" value="Lysozyme-like"/>
    <property type="match status" value="1"/>
</dbReference>
<dbReference type="InterPro" id="IPR012338">
    <property type="entry name" value="Beta-lactam/transpept-like"/>
</dbReference>
<keyword evidence="13 18" id="KW-0472">Membrane</keyword>
<dbReference type="InterPro" id="IPR036950">
    <property type="entry name" value="PBP_transglycosylase"/>
</dbReference>
<dbReference type="GO" id="GO:0008360">
    <property type="term" value="P:regulation of cell shape"/>
    <property type="evidence" value="ECO:0007669"/>
    <property type="project" value="UniProtKB-KW"/>
</dbReference>
<feature type="transmembrane region" description="Helical" evidence="18">
    <location>
        <begin position="21"/>
        <end position="45"/>
    </location>
</feature>
<dbReference type="Gene3D" id="1.10.3810.10">
    <property type="entry name" value="Biosynthetic peptidoglycan transglycosylase-like"/>
    <property type="match status" value="1"/>
</dbReference>
<feature type="domain" description="Penicillin-binding protein transpeptidase" evidence="19">
    <location>
        <begin position="421"/>
        <end position="658"/>
    </location>
</feature>
<dbReference type="Pfam" id="PF00912">
    <property type="entry name" value="Transgly"/>
    <property type="match status" value="1"/>
</dbReference>
<dbReference type="InterPro" id="IPR050396">
    <property type="entry name" value="Glycosyltr_51/Transpeptidase"/>
</dbReference>
<sequence>MAKQKKQRSRKMRIFIWLLKAGGIGFSALIILFLLVWAGAFGHLANKEEIASIRNYLASEVYSSDNQLVGKYFVQNRTGADYEEIPEYLINALIATEDARFYEHDGVDGRSLARVVFKTILMGDASSGGGSTITQQLVKNTYGRENFSFLSMPVAKMKEWILAQRFEEVFSKEQILELYLNTVSFGEGVYGIETACQRYFNEKPQNLNVEECAVLVGLLKGNTLYNPRRNPELAEERRNTVLAQMAKYEYITERQKDSLIQIPLEINYYNLENDNPAPYFIDHIEDEITSILEGIEKPDGSKYDLRTDGLVIETTLDSRLQRYAVDAVETHMKRLQSEFNSHWSNSAPWGNNNSIIKNEILKTGTYRRLNGLGISNDSILKVLAVPHTMSVVDLNAEGGKKTVEMSAIDSIAYYQAMLHCGFVAIEPSTGNVKAWVGGIDFQILPYDHVTTRRQVASTFKPFVYGAALEQGIDDCDYFRNVAKTYTNYDNYTPTNAGGDDSLYYNLSGALKRSLNVVSVQVLLEAGMDNVQDYARRAGVQSPIRKVPSMALGTNEATLLEMVTAYSTFANRGKAIRPHYITRIKNAFGEVIYTAPTPTSKEVMKRTDVETLIAMMQGVVDAGTAASARSAYGLQSQYAGKTGTAQNYSDGWFIGFSPKLVAGAWVGASNPSVHFRSGAYGSGAHMALPIWAKFFRSIERTSLRNSYTGSFNLASDSTLTIDCPEVREPDLLERIDNWFDNGEEEVDTTGTEERSFWDKVFGRR</sequence>
<keyword evidence="11" id="KW-0133">Cell shape</keyword>
<evidence type="ECO:0000256" key="4">
    <source>
        <dbReference type="ARBA" id="ARBA00007739"/>
    </source>
</evidence>
<evidence type="ECO:0000256" key="14">
    <source>
        <dbReference type="ARBA" id="ARBA00023268"/>
    </source>
</evidence>
<proteinExistence type="inferred from homology"/>
<dbReference type="SUPFAM" id="SSF56601">
    <property type="entry name" value="beta-lactamase/transpeptidase-like"/>
    <property type="match status" value="1"/>
</dbReference>
<evidence type="ECO:0000256" key="18">
    <source>
        <dbReference type="SAM" id="Phobius"/>
    </source>
</evidence>
<keyword evidence="22" id="KW-1185">Reference proteome</keyword>
<evidence type="ECO:0000256" key="13">
    <source>
        <dbReference type="ARBA" id="ARBA00023136"/>
    </source>
</evidence>
<dbReference type="GO" id="GO:0006508">
    <property type="term" value="P:proteolysis"/>
    <property type="evidence" value="ECO:0007669"/>
    <property type="project" value="UniProtKB-KW"/>
</dbReference>
<gene>
    <name evidence="21" type="ORF">F8C67_03755</name>
</gene>
<evidence type="ECO:0000256" key="2">
    <source>
        <dbReference type="ARBA" id="ARBA00004752"/>
    </source>
</evidence>
<comment type="pathway">
    <text evidence="2">Cell wall biogenesis; peptidoglycan biosynthesis.</text>
</comment>
<evidence type="ECO:0000256" key="6">
    <source>
        <dbReference type="ARBA" id="ARBA00022645"/>
    </source>
</evidence>
<comment type="catalytic activity">
    <reaction evidence="17">
        <text>[GlcNAc-(1-&gt;4)-Mur2Ac(oyl-L-Ala-gamma-D-Glu-L-Lys-D-Ala-D-Ala)](n)-di-trans,octa-cis-undecaprenyl diphosphate + beta-D-GlcNAc-(1-&gt;4)-Mur2Ac(oyl-L-Ala-gamma-D-Glu-L-Lys-D-Ala-D-Ala)-di-trans,octa-cis-undecaprenyl diphosphate = [GlcNAc-(1-&gt;4)-Mur2Ac(oyl-L-Ala-gamma-D-Glu-L-Lys-D-Ala-D-Ala)](n+1)-di-trans,octa-cis-undecaprenyl diphosphate + di-trans,octa-cis-undecaprenyl diphosphate + H(+)</text>
        <dbReference type="Rhea" id="RHEA:23708"/>
        <dbReference type="Rhea" id="RHEA-COMP:9602"/>
        <dbReference type="Rhea" id="RHEA-COMP:9603"/>
        <dbReference type="ChEBI" id="CHEBI:15378"/>
        <dbReference type="ChEBI" id="CHEBI:58405"/>
        <dbReference type="ChEBI" id="CHEBI:60033"/>
        <dbReference type="ChEBI" id="CHEBI:78435"/>
        <dbReference type="EC" id="2.4.99.28"/>
    </reaction>
</comment>
<reference evidence="21 22" key="1">
    <citation type="submission" date="2019-09" db="EMBL/GenBank/DDBJ databases">
        <title>Genomes of family Cryomorphaceae.</title>
        <authorList>
            <person name="Bowman J.P."/>
        </authorList>
    </citation>
    <scope>NUCLEOTIDE SEQUENCE [LARGE SCALE GENOMIC DNA]</scope>
    <source>
        <strain evidence="21 22">LMG 25704</strain>
    </source>
</reference>
<evidence type="ECO:0000256" key="8">
    <source>
        <dbReference type="ARBA" id="ARBA00022676"/>
    </source>
</evidence>
<comment type="catalytic activity">
    <reaction evidence="16">
        <text>Preferential cleavage: (Ac)2-L-Lys-D-Ala-|-D-Ala. Also transpeptidation of peptidyl-alanyl moieties that are N-acyl substituents of D-alanine.</text>
        <dbReference type="EC" id="3.4.16.4"/>
    </reaction>
</comment>
<keyword evidence="14" id="KW-0511">Multifunctional enzyme</keyword>
<dbReference type="Proteomes" id="UP000468650">
    <property type="component" value="Unassembled WGS sequence"/>
</dbReference>
<evidence type="ECO:0000256" key="16">
    <source>
        <dbReference type="ARBA" id="ARBA00034000"/>
    </source>
</evidence>
<keyword evidence="9" id="KW-0808">Transferase</keyword>
<keyword evidence="10" id="KW-0378">Hydrolase</keyword>
<evidence type="ECO:0000256" key="5">
    <source>
        <dbReference type="ARBA" id="ARBA00022475"/>
    </source>
</evidence>
<dbReference type="GO" id="GO:0030288">
    <property type="term" value="C:outer membrane-bounded periplasmic space"/>
    <property type="evidence" value="ECO:0007669"/>
    <property type="project" value="TreeGrafter"/>
</dbReference>
<keyword evidence="12" id="KW-0573">Peptidoglycan synthesis</keyword>
<protein>
    <submittedName>
        <fullName evidence="21">Uncharacterized protein</fullName>
    </submittedName>
</protein>
<dbReference type="PANTHER" id="PTHR32282:SF11">
    <property type="entry name" value="PENICILLIN-BINDING PROTEIN 1B"/>
    <property type="match status" value="1"/>
</dbReference>
<dbReference type="InterPro" id="IPR023346">
    <property type="entry name" value="Lysozyme-like_dom_sf"/>
</dbReference>
<dbReference type="GO" id="GO:0009002">
    <property type="term" value="F:serine-type D-Ala-D-Ala carboxypeptidase activity"/>
    <property type="evidence" value="ECO:0007669"/>
    <property type="project" value="UniProtKB-EC"/>
</dbReference>
<evidence type="ECO:0000256" key="3">
    <source>
        <dbReference type="ARBA" id="ARBA00007090"/>
    </source>
</evidence>
<comment type="similarity">
    <text evidence="3">In the C-terminal section; belongs to the transpeptidase family.</text>
</comment>
<evidence type="ECO:0000256" key="12">
    <source>
        <dbReference type="ARBA" id="ARBA00022984"/>
    </source>
</evidence>
<dbReference type="EMBL" id="WBVO01000001">
    <property type="protein sequence ID" value="KAB2814875.1"/>
    <property type="molecule type" value="Genomic_DNA"/>
</dbReference>
<evidence type="ECO:0000256" key="1">
    <source>
        <dbReference type="ARBA" id="ARBA00004236"/>
    </source>
</evidence>
<evidence type="ECO:0000256" key="15">
    <source>
        <dbReference type="ARBA" id="ARBA00023316"/>
    </source>
</evidence>
<keyword evidence="5" id="KW-1003">Cell membrane</keyword>
<dbReference type="GO" id="GO:0005886">
    <property type="term" value="C:plasma membrane"/>
    <property type="evidence" value="ECO:0007669"/>
    <property type="project" value="UniProtKB-SubCell"/>
</dbReference>
<dbReference type="GO" id="GO:0008955">
    <property type="term" value="F:peptidoglycan glycosyltransferase activity"/>
    <property type="evidence" value="ECO:0007669"/>
    <property type="project" value="UniProtKB-EC"/>
</dbReference>
<dbReference type="OrthoDB" id="9766909at2"/>
<dbReference type="Pfam" id="PF00905">
    <property type="entry name" value="Transpeptidase"/>
    <property type="match status" value="1"/>
</dbReference>
<keyword evidence="7" id="KW-0645">Protease</keyword>
<dbReference type="InterPro" id="IPR001264">
    <property type="entry name" value="Glyco_trans_51"/>
</dbReference>
<comment type="similarity">
    <text evidence="4">In the N-terminal section; belongs to the glycosyltransferase 51 family.</text>
</comment>
<dbReference type="GO" id="GO:0071555">
    <property type="term" value="P:cell wall organization"/>
    <property type="evidence" value="ECO:0007669"/>
    <property type="project" value="UniProtKB-KW"/>
</dbReference>
<evidence type="ECO:0000256" key="7">
    <source>
        <dbReference type="ARBA" id="ARBA00022670"/>
    </source>
</evidence>
<evidence type="ECO:0000259" key="20">
    <source>
        <dbReference type="Pfam" id="PF00912"/>
    </source>
</evidence>
<organism evidence="21 22">
    <name type="scientific">Phaeocystidibacter luteus</name>
    <dbReference type="NCBI Taxonomy" id="911197"/>
    <lineage>
        <taxon>Bacteria</taxon>
        <taxon>Pseudomonadati</taxon>
        <taxon>Bacteroidota</taxon>
        <taxon>Flavobacteriia</taxon>
        <taxon>Flavobacteriales</taxon>
        <taxon>Phaeocystidibacteraceae</taxon>
        <taxon>Phaeocystidibacter</taxon>
    </lineage>
</organism>
<keyword evidence="6" id="KW-0121">Carboxypeptidase</keyword>
<dbReference type="RefSeq" id="WP_151666452.1">
    <property type="nucleotide sequence ID" value="NZ_WBVO01000001.1"/>
</dbReference>
<evidence type="ECO:0000256" key="11">
    <source>
        <dbReference type="ARBA" id="ARBA00022960"/>
    </source>
</evidence>
<dbReference type="InterPro" id="IPR001460">
    <property type="entry name" value="PCN-bd_Tpept"/>
</dbReference>
<evidence type="ECO:0000313" key="22">
    <source>
        <dbReference type="Proteomes" id="UP000468650"/>
    </source>
</evidence>
<dbReference type="GO" id="GO:0009252">
    <property type="term" value="P:peptidoglycan biosynthetic process"/>
    <property type="evidence" value="ECO:0007669"/>
    <property type="project" value="UniProtKB-KW"/>
</dbReference>
<comment type="caution">
    <text evidence="21">The sequence shown here is derived from an EMBL/GenBank/DDBJ whole genome shotgun (WGS) entry which is preliminary data.</text>
</comment>
<dbReference type="PANTHER" id="PTHR32282">
    <property type="entry name" value="BINDING PROTEIN TRANSPEPTIDASE, PUTATIVE-RELATED"/>
    <property type="match status" value="1"/>
</dbReference>
<keyword evidence="18" id="KW-0812">Transmembrane</keyword>
<evidence type="ECO:0000256" key="9">
    <source>
        <dbReference type="ARBA" id="ARBA00022679"/>
    </source>
</evidence>
<keyword evidence="15" id="KW-0961">Cell wall biogenesis/degradation</keyword>